<protein>
    <recommendedName>
        <fullName evidence="4">DUF2798 domain-containing protein</fullName>
    </recommendedName>
</protein>
<evidence type="ECO:0000313" key="2">
    <source>
        <dbReference type="EMBL" id="OOC59064.1"/>
    </source>
</evidence>
<proteinExistence type="predicted"/>
<feature type="transmembrane region" description="Helical" evidence="1">
    <location>
        <begin position="53"/>
        <end position="77"/>
    </location>
</feature>
<dbReference type="Proteomes" id="UP000189059">
    <property type="component" value="Unassembled WGS sequence"/>
</dbReference>
<sequence length="103" mass="11619">MGYFKARLKNSLTWKNIIKLIWLIAATTVFVLLTVAMFATLMDSKAIVNTSLINAMALTLGFLSIPGIFVQMFSLMFPKKKEYIATTKCPNCKHTVDIKLIEE</sequence>
<reference evidence="2 3" key="1">
    <citation type="submission" date="2016-12" db="EMBL/GenBank/DDBJ databases">
        <title>Genome sequencing and description of Paenibacillus sp. nov. from high altitude lake in the Indian Trans- Himalayas.</title>
        <authorList>
            <person name="Kiran S."/>
            <person name="Swarnkar M.K."/>
            <person name="Rana A."/>
            <person name="Tewari R."/>
            <person name="Gulati A."/>
        </authorList>
    </citation>
    <scope>NUCLEOTIDE SEQUENCE [LARGE SCALE GENOMIC DNA]</scope>
    <source>
        <strain evidence="2 3">IHBB 9951</strain>
    </source>
</reference>
<organism evidence="2 3">
    <name type="scientific">Paenibacillus ihbetae</name>
    <dbReference type="NCBI Taxonomy" id="1870820"/>
    <lineage>
        <taxon>Bacteria</taxon>
        <taxon>Bacillati</taxon>
        <taxon>Bacillota</taxon>
        <taxon>Bacilli</taxon>
        <taxon>Bacillales</taxon>
        <taxon>Paenibacillaceae</taxon>
        <taxon>Paenibacillus</taxon>
    </lineage>
</organism>
<keyword evidence="3" id="KW-1185">Reference proteome</keyword>
<evidence type="ECO:0000256" key="1">
    <source>
        <dbReference type="SAM" id="Phobius"/>
    </source>
</evidence>
<evidence type="ECO:0008006" key="4">
    <source>
        <dbReference type="Google" id="ProtNLM"/>
    </source>
</evidence>
<evidence type="ECO:0000313" key="3">
    <source>
        <dbReference type="Proteomes" id="UP000189059"/>
    </source>
</evidence>
<gene>
    <name evidence="2" type="ORF">BBD40_25795</name>
</gene>
<comment type="caution">
    <text evidence="2">The sequence shown here is derived from an EMBL/GenBank/DDBJ whole genome shotgun (WGS) entry which is preliminary data.</text>
</comment>
<keyword evidence="1" id="KW-0472">Membrane</keyword>
<feature type="transmembrane region" description="Helical" evidence="1">
    <location>
        <begin position="20"/>
        <end position="41"/>
    </location>
</feature>
<keyword evidence="1" id="KW-1133">Transmembrane helix</keyword>
<dbReference type="EMBL" id="MRVI01000002">
    <property type="protein sequence ID" value="OOC59064.1"/>
    <property type="molecule type" value="Genomic_DNA"/>
</dbReference>
<name>A0ABX3JU42_9BACL</name>
<accession>A0ABX3JU42</accession>
<keyword evidence="1" id="KW-0812">Transmembrane</keyword>